<organism evidence="7 8">
    <name type="scientific">Natronolimnobius baerhuensis</name>
    <dbReference type="NCBI Taxonomy" id="253108"/>
    <lineage>
        <taxon>Archaea</taxon>
        <taxon>Methanobacteriati</taxon>
        <taxon>Methanobacteriota</taxon>
        <taxon>Stenosarchaea group</taxon>
        <taxon>Halobacteria</taxon>
        <taxon>Halobacteriales</taxon>
        <taxon>Natrialbaceae</taxon>
        <taxon>Natronolimnobius</taxon>
    </lineage>
</organism>
<sequence length="714" mass="80672">MNDNNDSRQQTGESTNKSARRRALDRASERPTINMSRRSMMRATAGTSMAALGLGAGITGSVAGNISEFDDLTIDSQNRIVNESGEPFKMRGVSIPDPKRLDRTSQLRGKTPMQLLDMMTNNDRGWYPRAIRLPAQPQDIGEHPMGHAGPEYFDDNGNLRPEAPDIENPDAIRDNRRAMQPPQPVAFTEAELEDYLENYYDPLVERCKERGVYAIVDFHRHWHEQPPGTEAPGAAENHLPYDSPYTNYWAYNTFSGPNVTFDETTPSSWGYVDSTYINEGDHDGEQGEWAGVDSPADIPGTPYAYENWQVNEELLEEALLFWSVVADRYADEPHVVFEPYNEPTAPGIWGPVEGCGALKQEPLWETFVDDFMGPIIDEIRQHQPEQVLLVGVPGWCQSLQGLYWYDFNDAGYDNIAVTWHNYAGHDVSQLNNWFNDTNYRWHEDIAAETEGELTDPYIEPEQDVYDDSCYGWEGYEAAGLQDAMDFHHISISEFGWINDPEVAHWLRGTTTGQGTLPEYGIPFFDQIEADDRISWIAWCADVRWYPTMFEFPEGPDEGDLIGDVLVNDNFYDTDLEDIWAALPNGAPCPDVENQPCEWDLLGGEHSGEYIKEQLEVHRDDMVPFDLGTTEPGHDDPDLYNGSEGIQVGEYTAQDTTDDGLHNDFTGDGETTHDDVTAFFENFEDDGIQDNPEAFDFTESGDVTFSDVAELLRQL</sequence>
<evidence type="ECO:0000313" key="7">
    <source>
        <dbReference type="EMBL" id="OVE83624.1"/>
    </source>
</evidence>
<dbReference type="EMBL" id="MWPH01000003">
    <property type="protein sequence ID" value="OVE83624.1"/>
    <property type="molecule type" value="Genomic_DNA"/>
</dbReference>
<feature type="compositionally biased region" description="Polar residues" evidence="5">
    <location>
        <begin position="1"/>
        <end position="17"/>
    </location>
</feature>
<protein>
    <recommendedName>
        <fullName evidence="6">Glycoside hydrolase family 5 domain-containing protein</fullName>
    </recommendedName>
</protein>
<feature type="region of interest" description="Disordered" evidence="5">
    <location>
        <begin position="1"/>
        <end position="38"/>
    </location>
</feature>
<dbReference type="SUPFAM" id="SSF51445">
    <property type="entry name" value="(Trans)glycosidases"/>
    <property type="match status" value="1"/>
</dbReference>
<dbReference type="Proteomes" id="UP000196084">
    <property type="component" value="Unassembled WGS sequence"/>
</dbReference>
<dbReference type="InterPro" id="IPR017853">
    <property type="entry name" value="GH"/>
</dbReference>
<dbReference type="GO" id="GO:0009251">
    <property type="term" value="P:glucan catabolic process"/>
    <property type="evidence" value="ECO:0007669"/>
    <property type="project" value="TreeGrafter"/>
</dbReference>
<dbReference type="GO" id="GO:0009986">
    <property type="term" value="C:cell surface"/>
    <property type="evidence" value="ECO:0007669"/>
    <property type="project" value="TreeGrafter"/>
</dbReference>
<keyword evidence="1" id="KW-0378">Hydrolase</keyword>
<evidence type="ECO:0000256" key="3">
    <source>
        <dbReference type="ARBA" id="ARBA00023295"/>
    </source>
</evidence>
<feature type="domain" description="Glycoside hydrolase family 5" evidence="6">
    <location>
        <begin position="198"/>
        <end position="435"/>
    </location>
</feature>
<dbReference type="GO" id="GO:0005576">
    <property type="term" value="C:extracellular region"/>
    <property type="evidence" value="ECO:0007669"/>
    <property type="project" value="TreeGrafter"/>
</dbReference>
<evidence type="ECO:0000256" key="5">
    <source>
        <dbReference type="SAM" id="MobiDB-lite"/>
    </source>
</evidence>
<name>A0A202E603_9EURY</name>
<dbReference type="InterPro" id="IPR050386">
    <property type="entry name" value="Glycosyl_hydrolase_5"/>
</dbReference>
<gene>
    <name evidence="7" type="ORF">B2G88_14425</name>
</gene>
<keyword evidence="4" id="KW-0624">Polysaccharide degradation</keyword>
<evidence type="ECO:0000259" key="6">
    <source>
        <dbReference type="Pfam" id="PF00150"/>
    </source>
</evidence>
<dbReference type="GO" id="GO:0008422">
    <property type="term" value="F:beta-glucosidase activity"/>
    <property type="evidence" value="ECO:0007669"/>
    <property type="project" value="TreeGrafter"/>
</dbReference>
<evidence type="ECO:0000256" key="1">
    <source>
        <dbReference type="ARBA" id="ARBA00022801"/>
    </source>
</evidence>
<keyword evidence="3" id="KW-0326">Glycosidase</keyword>
<dbReference type="PANTHER" id="PTHR31297">
    <property type="entry name" value="GLUCAN ENDO-1,6-BETA-GLUCOSIDASE B"/>
    <property type="match status" value="1"/>
</dbReference>
<evidence type="ECO:0000313" key="8">
    <source>
        <dbReference type="Proteomes" id="UP000196084"/>
    </source>
</evidence>
<dbReference type="Pfam" id="PF00150">
    <property type="entry name" value="Cellulase"/>
    <property type="match status" value="1"/>
</dbReference>
<comment type="caution">
    <text evidence="7">The sequence shown here is derived from an EMBL/GenBank/DDBJ whole genome shotgun (WGS) entry which is preliminary data.</text>
</comment>
<dbReference type="InterPro" id="IPR006311">
    <property type="entry name" value="TAT_signal"/>
</dbReference>
<evidence type="ECO:0000256" key="2">
    <source>
        <dbReference type="ARBA" id="ARBA00023277"/>
    </source>
</evidence>
<keyword evidence="8" id="KW-1185">Reference proteome</keyword>
<accession>A0A202E603</accession>
<dbReference type="AlphaFoldDB" id="A0A202E603"/>
<dbReference type="PANTHER" id="PTHR31297:SF41">
    <property type="entry name" value="ENDOGLUCANASE, PUTATIVE (AFU_ORTHOLOGUE AFUA_5G01830)-RELATED"/>
    <property type="match status" value="1"/>
</dbReference>
<dbReference type="PROSITE" id="PS51318">
    <property type="entry name" value="TAT"/>
    <property type="match status" value="1"/>
</dbReference>
<evidence type="ECO:0000256" key="4">
    <source>
        <dbReference type="ARBA" id="ARBA00023326"/>
    </source>
</evidence>
<proteinExistence type="predicted"/>
<dbReference type="InterPro" id="IPR001547">
    <property type="entry name" value="Glyco_hydro_5"/>
</dbReference>
<dbReference type="Gene3D" id="3.20.20.80">
    <property type="entry name" value="Glycosidases"/>
    <property type="match status" value="1"/>
</dbReference>
<keyword evidence="2" id="KW-0119">Carbohydrate metabolism</keyword>
<dbReference type="RefSeq" id="WP_087715150.1">
    <property type="nucleotide sequence ID" value="NZ_MWPH01000003.1"/>
</dbReference>
<reference evidence="7 8" key="1">
    <citation type="submission" date="2017-02" db="EMBL/GenBank/DDBJ databases">
        <title>Natronthermophilus aegyptiacus gen. nov.,sp. nov., an aerobic, extremely halophilic alkalithermophilic archaeon isolated from the athalassohaline Wadi An Natrun, Egypt.</title>
        <authorList>
            <person name="Zhao B."/>
        </authorList>
    </citation>
    <scope>NUCLEOTIDE SEQUENCE [LARGE SCALE GENOMIC DNA]</scope>
    <source>
        <strain evidence="7 8">CGMCC 1.3597</strain>
    </source>
</reference>
<dbReference type="OrthoDB" id="193399at2157"/>